<accession>G2XVU8</accession>
<name>G2XVU8_BOTF4</name>
<sequence>MLCWMTIASSLDFHDSAPYKLALHHRVTKTIHFDA</sequence>
<dbReference type="AlphaFoldDB" id="G2XVU8"/>
<dbReference type="EMBL" id="FQ790271">
    <property type="protein sequence ID" value="CCD44618.1"/>
    <property type="molecule type" value="Genomic_DNA"/>
</dbReference>
<proteinExistence type="predicted"/>
<gene>
    <name evidence="1" type="ORF">BofuT4_P055190.1</name>
</gene>
<dbReference type="InParanoid" id="G2XVU8"/>
<organism evidence="1 2">
    <name type="scientific">Botryotinia fuckeliana (strain T4)</name>
    <name type="common">Noble rot fungus</name>
    <name type="synonym">Botrytis cinerea</name>
    <dbReference type="NCBI Taxonomy" id="999810"/>
    <lineage>
        <taxon>Eukaryota</taxon>
        <taxon>Fungi</taxon>
        <taxon>Dikarya</taxon>
        <taxon>Ascomycota</taxon>
        <taxon>Pezizomycotina</taxon>
        <taxon>Leotiomycetes</taxon>
        <taxon>Helotiales</taxon>
        <taxon>Sclerotiniaceae</taxon>
        <taxon>Botrytis</taxon>
    </lineage>
</organism>
<evidence type="ECO:0000313" key="2">
    <source>
        <dbReference type="Proteomes" id="UP000008177"/>
    </source>
</evidence>
<dbReference type="HOGENOM" id="CLU_3368370_0_0_1"/>
<protein>
    <submittedName>
        <fullName evidence="1">Uncharacterized protein</fullName>
    </submittedName>
</protein>
<dbReference type="Proteomes" id="UP000008177">
    <property type="component" value="Unplaced contigs"/>
</dbReference>
<reference evidence="2" key="1">
    <citation type="journal article" date="2011" name="PLoS Genet.">
        <title>Genomic analysis of the necrotrophic fungal pathogens Sclerotinia sclerotiorum and Botrytis cinerea.</title>
        <authorList>
            <person name="Amselem J."/>
            <person name="Cuomo C.A."/>
            <person name="van Kan J.A."/>
            <person name="Viaud M."/>
            <person name="Benito E.P."/>
            <person name="Couloux A."/>
            <person name="Coutinho P.M."/>
            <person name="de Vries R.P."/>
            <person name="Dyer P.S."/>
            <person name="Fillinger S."/>
            <person name="Fournier E."/>
            <person name="Gout L."/>
            <person name="Hahn M."/>
            <person name="Kohn L."/>
            <person name="Lapalu N."/>
            <person name="Plummer K.M."/>
            <person name="Pradier J.M."/>
            <person name="Quevillon E."/>
            <person name="Sharon A."/>
            <person name="Simon A."/>
            <person name="ten Have A."/>
            <person name="Tudzynski B."/>
            <person name="Tudzynski P."/>
            <person name="Wincker P."/>
            <person name="Andrew M."/>
            <person name="Anthouard V."/>
            <person name="Beever R.E."/>
            <person name="Beffa R."/>
            <person name="Benoit I."/>
            <person name="Bouzid O."/>
            <person name="Brault B."/>
            <person name="Chen Z."/>
            <person name="Choquer M."/>
            <person name="Collemare J."/>
            <person name="Cotton P."/>
            <person name="Danchin E.G."/>
            <person name="Da Silva C."/>
            <person name="Gautier A."/>
            <person name="Giraud C."/>
            <person name="Giraud T."/>
            <person name="Gonzalez C."/>
            <person name="Grossetete S."/>
            <person name="Guldener U."/>
            <person name="Henrissat B."/>
            <person name="Howlett B.J."/>
            <person name="Kodira C."/>
            <person name="Kretschmer M."/>
            <person name="Lappartient A."/>
            <person name="Leroch M."/>
            <person name="Levis C."/>
            <person name="Mauceli E."/>
            <person name="Neuveglise C."/>
            <person name="Oeser B."/>
            <person name="Pearson M."/>
            <person name="Poulain J."/>
            <person name="Poussereau N."/>
            <person name="Quesneville H."/>
            <person name="Rascle C."/>
            <person name="Schumacher J."/>
            <person name="Segurens B."/>
            <person name="Sexton A."/>
            <person name="Silva E."/>
            <person name="Sirven C."/>
            <person name="Soanes D.M."/>
            <person name="Talbot N.J."/>
            <person name="Templeton M."/>
            <person name="Yandava C."/>
            <person name="Yarden O."/>
            <person name="Zeng Q."/>
            <person name="Rollins J.A."/>
            <person name="Lebrun M.H."/>
            <person name="Dickman M."/>
        </authorList>
    </citation>
    <scope>NUCLEOTIDE SEQUENCE [LARGE SCALE GENOMIC DNA]</scope>
    <source>
        <strain evidence="2">T4</strain>
    </source>
</reference>
<evidence type="ECO:0000313" key="1">
    <source>
        <dbReference type="EMBL" id="CCD44618.1"/>
    </source>
</evidence>